<dbReference type="Proteomes" id="UP000291084">
    <property type="component" value="Chromosome 7"/>
</dbReference>
<dbReference type="AlphaFoldDB" id="A0A0S3SJ38"/>
<organism evidence="2 3">
    <name type="scientific">Vigna angularis var. angularis</name>
    <dbReference type="NCBI Taxonomy" id="157739"/>
    <lineage>
        <taxon>Eukaryota</taxon>
        <taxon>Viridiplantae</taxon>
        <taxon>Streptophyta</taxon>
        <taxon>Embryophyta</taxon>
        <taxon>Tracheophyta</taxon>
        <taxon>Spermatophyta</taxon>
        <taxon>Magnoliopsida</taxon>
        <taxon>eudicotyledons</taxon>
        <taxon>Gunneridae</taxon>
        <taxon>Pentapetalae</taxon>
        <taxon>rosids</taxon>
        <taxon>fabids</taxon>
        <taxon>Fabales</taxon>
        <taxon>Fabaceae</taxon>
        <taxon>Papilionoideae</taxon>
        <taxon>50 kb inversion clade</taxon>
        <taxon>NPAAA clade</taxon>
        <taxon>indigoferoid/millettioid clade</taxon>
        <taxon>Phaseoleae</taxon>
        <taxon>Vigna</taxon>
    </lineage>
</organism>
<evidence type="ECO:0000313" key="2">
    <source>
        <dbReference type="EMBL" id="BAT92816.1"/>
    </source>
</evidence>
<proteinExistence type="predicted"/>
<name>A0A0S3SJ38_PHAAN</name>
<accession>A0A0S3SJ38</accession>
<dbReference type="EMBL" id="AP015040">
    <property type="protein sequence ID" value="BAT92816.1"/>
    <property type="molecule type" value="Genomic_DNA"/>
</dbReference>
<gene>
    <name evidence="2" type="primary">Vigan.07G165900</name>
    <name evidence="2" type="ORF">VIGAN_07165900</name>
</gene>
<reference evidence="2 3" key="1">
    <citation type="journal article" date="2015" name="Sci. Rep.">
        <title>The power of single molecule real-time sequencing technology in the de novo assembly of a eukaryotic genome.</title>
        <authorList>
            <person name="Sakai H."/>
            <person name="Naito K."/>
            <person name="Ogiso-Tanaka E."/>
            <person name="Takahashi Y."/>
            <person name="Iseki K."/>
            <person name="Muto C."/>
            <person name="Satou K."/>
            <person name="Teruya K."/>
            <person name="Shiroma A."/>
            <person name="Shimoji M."/>
            <person name="Hirano T."/>
            <person name="Itoh T."/>
            <person name="Kaga A."/>
            <person name="Tomooka N."/>
        </authorList>
    </citation>
    <scope>NUCLEOTIDE SEQUENCE [LARGE SCALE GENOMIC DNA]</scope>
    <source>
        <strain evidence="3">cv. Shumari</strain>
    </source>
</reference>
<sequence length="70" mass="8152">KFSSDMKLLAWLFLEYSLKLITSEFSMDNCCNTFCLQRLNIAEFAKGFTGQSRFSSISRGTFIFQLYDLK</sequence>
<evidence type="ECO:0000256" key="1">
    <source>
        <dbReference type="SAM" id="SignalP"/>
    </source>
</evidence>
<keyword evidence="1" id="KW-0732">Signal</keyword>
<keyword evidence="3" id="KW-1185">Reference proteome</keyword>
<evidence type="ECO:0000313" key="3">
    <source>
        <dbReference type="Proteomes" id="UP000291084"/>
    </source>
</evidence>
<feature type="signal peptide" evidence="1">
    <location>
        <begin position="1"/>
        <end position="23"/>
    </location>
</feature>
<feature type="chain" id="PRO_5006618223" evidence="1">
    <location>
        <begin position="24"/>
        <end position="70"/>
    </location>
</feature>
<feature type="non-terminal residue" evidence="2">
    <location>
        <position position="1"/>
    </location>
</feature>
<protein>
    <submittedName>
        <fullName evidence="2">Uncharacterized protein</fullName>
    </submittedName>
</protein>